<dbReference type="SUPFAM" id="SSF53335">
    <property type="entry name" value="S-adenosyl-L-methionine-dependent methyltransferases"/>
    <property type="match status" value="1"/>
</dbReference>
<reference evidence="1 2" key="1">
    <citation type="journal article" date="2014" name="Int. J. Syst. Evol. Microbiol.">
        <title>Complete genome sequence of Corynebacterium casei LMG S-19264T (=DSM 44701T), isolated from a smear-ripened cheese.</title>
        <authorList>
            <consortium name="US DOE Joint Genome Institute (JGI-PGF)"/>
            <person name="Walter F."/>
            <person name="Albersmeier A."/>
            <person name="Kalinowski J."/>
            <person name="Ruckert C."/>
        </authorList>
    </citation>
    <scope>NUCLEOTIDE SEQUENCE [LARGE SCALE GENOMIC DNA]</scope>
    <source>
        <strain evidence="1 2">CGMCC 1.9161</strain>
    </source>
</reference>
<dbReference type="InterPro" id="IPR029063">
    <property type="entry name" value="SAM-dependent_MTases_sf"/>
</dbReference>
<accession>A0A917Q9R3</accession>
<keyword evidence="2" id="KW-1185">Reference proteome</keyword>
<dbReference type="AlphaFoldDB" id="A0A917Q9R3"/>
<proteinExistence type="predicted"/>
<dbReference type="GO" id="GO:0008168">
    <property type="term" value="F:methyltransferase activity"/>
    <property type="evidence" value="ECO:0007669"/>
    <property type="project" value="UniProtKB-KW"/>
</dbReference>
<name>A0A917Q9R3_9HYPH</name>
<dbReference type="PANTHER" id="PTHR43042">
    <property type="entry name" value="SAM-DEPENDENT METHYLTRANSFERASE"/>
    <property type="match status" value="1"/>
</dbReference>
<evidence type="ECO:0000313" key="1">
    <source>
        <dbReference type="EMBL" id="GGK38663.1"/>
    </source>
</evidence>
<dbReference type="CDD" id="cd02440">
    <property type="entry name" value="AdoMet_MTases"/>
    <property type="match status" value="1"/>
</dbReference>
<dbReference type="Gene3D" id="3.40.50.150">
    <property type="entry name" value="Vaccinia Virus protein VP39"/>
    <property type="match status" value="1"/>
</dbReference>
<dbReference type="PANTHER" id="PTHR43042:SF2">
    <property type="entry name" value="SAM-DEPENDENT METHYLTRANSFERASE"/>
    <property type="match status" value="1"/>
</dbReference>
<sequence>MRHADLLITDGWDDYRLLDTGEGRKLEKFGRIVMDRPEPQAIWAKGDPGLWAKADAVFDAAEEAEQGAWRFKGGRLGDWPVSVRDLSILCRATSFRHVGIFPEQIVHWDWMEERIKADPRPISVLNLFGYTGVASLVCARAGAKVTHVDASKKAIAWAKENQAASGLDDKGVRWILDDAVKFAQREIRRGNTYDAILLDPPRYGRGPNGEVWHLFEHLPMLMDLSRQLLSDTPSFVTLTAYAVRLSFMTLHELMRDAFGERGGAIASGELVTRDRANDRHLSTSLFARWTPEARG</sequence>
<keyword evidence="1" id="KW-0808">Transferase</keyword>
<gene>
    <name evidence="1" type="ORF">GCM10011322_27160</name>
</gene>
<dbReference type="EMBL" id="BMMF01000007">
    <property type="protein sequence ID" value="GGK38663.1"/>
    <property type="molecule type" value="Genomic_DNA"/>
</dbReference>
<dbReference type="Proteomes" id="UP000600449">
    <property type="component" value="Unassembled WGS sequence"/>
</dbReference>
<protein>
    <submittedName>
        <fullName evidence="1">SAM-dependent methyltransferase</fullName>
    </submittedName>
</protein>
<keyword evidence="1" id="KW-0489">Methyltransferase</keyword>
<comment type="caution">
    <text evidence="1">The sequence shown here is derived from an EMBL/GenBank/DDBJ whole genome shotgun (WGS) entry which is preliminary data.</text>
</comment>
<dbReference type="Pfam" id="PF03602">
    <property type="entry name" value="Cons_hypoth95"/>
    <property type="match status" value="1"/>
</dbReference>
<dbReference type="RefSeq" id="WP_188913772.1">
    <property type="nucleotide sequence ID" value="NZ_BMMF01000007.1"/>
</dbReference>
<dbReference type="GO" id="GO:0032259">
    <property type="term" value="P:methylation"/>
    <property type="evidence" value="ECO:0007669"/>
    <property type="project" value="UniProtKB-KW"/>
</dbReference>
<evidence type="ECO:0000313" key="2">
    <source>
        <dbReference type="Proteomes" id="UP000600449"/>
    </source>
</evidence>
<dbReference type="Gene3D" id="2.60.40.1180">
    <property type="entry name" value="Golgi alpha-mannosidase II"/>
    <property type="match status" value="1"/>
</dbReference>
<organism evidence="1 2">
    <name type="scientific">Salinarimonas ramus</name>
    <dbReference type="NCBI Taxonomy" id="690164"/>
    <lineage>
        <taxon>Bacteria</taxon>
        <taxon>Pseudomonadati</taxon>
        <taxon>Pseudomonadota</taxon>
        <taxon>Alphaproteobacteria</taxon>
        <taxon>Hyphomicrobiales</taxon>
        <taxon>Salinarimonadaceae</taxon>
        <taxon>Salinarimonas</taxon>
    </lineage>
</organism>
<dbReference type="InterPro" id="IPR013780">
    <property type="entry name" value="Glyco_hydro_b"/>
</dbReference>